<dbReference type="EMBL" id="FWYB01000001">
    <property type="protein sequence ID" value="SMC53927.1"/>
    <property type="molecule type" value="Genomic_DNA"/>
</dbReference>
<organism evidence="1 2">
    <name type="scientific">Pedobacter nyackensis</name>
    <dbReference type="NCBI Taxonomy" id="475255"/>
    <lineage>
        <taxon>Bacteria</taxon>
        <taxon>Pseudomonadati</taxon>
        <taxon>Bacteroidota</taxon>
        <taxon>Sphingobacteriia</taxon>
        <taxon>Sphingobacteriales</taxon>
        <taxon>Sphingobacteriaceae</taxon>
        <taxon>Pedobacter</taxon>
    </lineage>
</organism>
<keyword evidence="2" id="KW-1185">Reference proteome</keyword>
<evidence type="ECO:0000313" key="1">
    <source>
        <dbReference type="EMBL" id="SMC53927.1"/>
    </source>
</evidence>
<dbReference type="Proteomes" id="UP000192678">
    <property type="component" value="Unassembled WGS sequence"/>
</dbReference>
<gene>
    <name evidence="1" type="ORF">SAMN04488101_101200</name>
</gene>
<reference evidence="1 2" key="1">
    <citation type="submission" date="2017-04" db="EMBL/GenBank/DDBJ databases">
        <authorList>
            <person name="Afonso C.L."/>
            <person name="Miller P.J."/>
            <person name="Scott M.A."/>
            <person name="Spackman E."/>
            <person name="Goraichik I."/>
            <person name="Dimitrov K.M."/>
            <person name="Suarez D.L."/>
            <person name="Swayne D.E."/>
        </authorList>
    </citation>
    <scope>NUCLEOTIDE SEQUENCE [LARGE SCALE GENOMIC DNA]</scope>
    <source>
        <strain evidence="1 2">DSM 19625</strain>
    </source>
</reference>
<name>A0A1W1ZZT4_9SPHI</name>
<accession>A0A1W1ZZT4</accession>
<dbReference type="AlphaFoldDB" id="A0A1W1ZZT4"/>
<sequence length="147" mass="17330">MKRSKNPTPHILIKANTSSAWESIEFAIIYLTESWKVLIASRLQAIEQFKTDDDFNCHIFWDASIRFYNSPGTRELVNEILPPHDDWAYVTLSPETERTFQHPNHPLQAHQLLITANGIAQYKAYEKRTNKEYWTEEFNLKKLLRAH</sequence>
<dbReference type="STRING" id="475255.SAMN04488101_101200"/>
<protein>
    <submittedName>
        <fullName evidence="1">Uncharacterized protein</fullName>
    </submittedName>
</protein>
<dbReference type="OrthoDB" id="712917at2"/>
<dbReference type="RefSeq" id="WP_084286796.1">
    <property type="nucleotide sequence ID" value="NZ_FWYB01000001.1"/>
</dbReference>
<evidence type="ECO:0000313" key="2">
    <source>
        <dbReference type="Proteomes" id="UP000192678"/>
    </source>
</evidence>
<proteinExistence type="predicted"/>